<evidence type="ECO:0000313" key="2">
    <source>
        <dbReference type="Proteomes" id="UP000316092"/>
    </source>
</evidence>
<organism evidence="1 2">
    <name type="scientific">Deinococcus detaillensis</name>
    <dbReference type="NCBI Taxonomy" id="2592048"/>
    <lineage>
        <taxon>Bacteria</taxon>
        <taxon>Thermotogati</taxon>
        <taxon>Deinococcota</taxon>
        <taxon>Deinococci</taxon>
        <taxon>Deinococcales</taxon>
        <taxon>Deinococcaceae</taxon>
        <taxon>Deinococcus</taxon>
    </lineage>
</organism>
<protein>
    <recommendedName>
        <fullName evidence="3">Tetratricopeptide repeat protein</fullName>
    </recommendedName>
</protein>
<comment type="caution">
    <text evidence="1">The sequence shown here is derived from an EMBL/GenBank/DDBJ whole genome shotgun (WGS) entry which is preliminary data.</text>
</comment>
<reference evidence="1 2" key="1">
    <citation type="submission" date="2019-07" db="EMBL/GenBank/DDBJ databases">
        <title>Deinococcus detaillus sp. nov., isolated from humus soil in Antarctica.</title>
        <authorList>
            <person name="Zhang K."/>
        </authorList>
    </citation>
    <scope>NUCLEOTIDE SEQUENCE [LARGE SCALE GENOMIC DNA]</scope>
    <source>
        <strain evidence="1 2">H1</strain>
    </source>
</reference>
<dbReference type="OrthoDB" id="62022at2"/>
<evidence type="ECO:0008006" key="3">
    <source>
        <dbReference type="Google" id="ProtNLM"/>
    </source>
</evidence>
<proteinExistence type="predicted"/>
<sequence length="421" mass="47938">MGIPAQATHGALASPTLTVQLDKEICRLIWNGYTLPLSEKWVVFYALLAVNHERHVGTDEICDHHPWSRLSPSVAGRDLWRFTRAQEPGLFGQRITSSPARQASKLFSLLLEPLSQLRFDPARPAIFDHLRSLRSHRNTVAVELGECTLLLQSGLVAQALERLEAMQDCTLSANEQAQILTLTTMGLEEQGGIDATRPQIPLLLSALHLPGLNRLNRARLLVRVARYNTLKGHYDQAHRYFVSLRSLLVPEDGVEYCWFHINYGVYLRRTGHLERAIHHQRLAHDVAQVAQWWHGVYSARSNLTLMHLALAEKSPPLHRQRLLRQALDWALRAHSTVTLTRQPLAMAETSVLVARTYRLLEQTREARHWLENARQVEHHPELSLHLAVVWDEQALLEEQGGHHFHAHLARVQAATCRGEQE</sequence>
<name>A0A553UMH9_9DEIO</name>
<dbReference type="RefSeq" id="WP_143721618.1">
    <property type="nucleotide sequence ID" value="NZ_VKDB01000022.1"/>
</dbReference>
<gene>
    <name evidence="1" type="ORF">FNU79_14965</name>
</gene>
<dbReference type="Proteomes" id="UP000316092">
    <property type="component" value="Unassembled WGS sequence"/>
</dbReference>
<dbReference type="EMBL" id="VKDB01000022">
    <property type="protein sequence ID" value="TSA81430.1"/>
    <property type="molecule type" value="Genomic_DNA"/>
</dbReference>
<dbReference type="AlphaFoldDB" id="A0A553UMH9"/>
<accession>A0A553UMH9</accession>
<keyword evidence="2" id="KW-1185">Reference proteome</keyword>
<evidence type="ECO:0000313" key="1">
    <source>
        <dbReference type="EMBL" id="TSA81430.1"/>
    </source>
</evidence>